<evidence type="ECO:0000256" key="1">
    <source>
        <dbReference type="SAM" id="SignalP"/>
    </source>
</evidence>
<dbReference type="Proteomes" id="UP000831019">
    <property type="component" value="Chromosome"/>
</dbReference>
<dbReference type="RefSeq" id="WP_093926938.1">
    <property type="nucleotide sequence ID" value="NZ_CAXAXN010000001.1"/>
</dbReference>
<dbReference type="InterPro" id="IPR008972">
    <property type="entry name" value="Cupredoxin"/>
</dbReference>
<keyword evidence="3" id="KW-1185">Reference proteome</keyword>
<reference evidence="3" key="1">
    <citation type="journal article" date="2022" name="Microorganisms">
        <title>Beyond the ABCs#Discovery of Three New Plasmid Types in Rhodobacterales (RepQ, RepY, RepW).</title>
        <authorList>
            <person name="Freese H.M."/>
            <person name="Ringel V."/>
            <person name="Overmann J."/>
            <person name="Petersen J."/>
        </authorList>
    </citation>
    <scope>NUCLEOTIDE SEQUENCE [LARGE SCALE GENOMIC DNA]</scope>
    <source>
        <strain evidence="3">DSM 109990</strain>
    </source>
</reference>
<accession>A0ABY3ZHK5</accession>
<sequence length="115" mass="11907">MLRSYRKSAGALAVAMSALAATGAWAEARNVLIVDGAYFPSFTHVQPGDQVIFTNNATGSHTITGEGEAWTSGAIPVNGSYTLDITADTPGTFSGQTLEQPAFEGAISLDEPATQ</sequence>
<dbReference type="SUPFAM" id="SSF49503">
    <property type="entry name" value="Cupredoxins"/>
    <property type="match status" value="1"/>
</dbReference>
<feature type="chain" id="PRO_5046957790" description="Plastocyanin" evidence="1">
    <location>
        <begin position="27"/>
        <end position="115"/>
    </location>
</feature>
<protein>
    <recommendedName>
        <fullName evidence="4">Plastocyanin</fullName>
    </recommendedName>
</protein>
<keyword evidence="1" id="KW-0732">Signal</keyword>
<evidence type="ECO:0000313" key="2">
    <source>
        <dbReference type="EMBL" id="UOA13947.1"/>
    </source>
</evidence>
<dbReference type="EMBL" id="CP085144">
    <property type="protein sequence ID" value="UOA13947.1"/>
    <property type="molecule type" value="Genomic_DNA"/>
</dbReference>
<feature type="signal peptide" evidence="1">
    <location>
        <begin position="1"/>
        <end position="26"/>
    </location>
</feature>
<organism evidence="2 3">
    <name type="scientific">Sulfitobacter dubius</name>
    <dbReference type="NCBI Taxonomy" id="218673"/>
    <lineage>
        <taxon>Bacteria</taxon>
        <taxon>Pseudomonadati</taxon>
        <taxon>Pseudomonadota</taxon>
        <taxon>Alphaproteobacteria</taxon>
        <taxon>Rhodobacterales</taxon>
        <taxon>Roseobacteraceae</taxon>
        <taxon>Sulfitobacter</taxon>
    </lineage>
</organism>
<name>A0ABY3ZHK5_9RHOB</name>
<gene>
    <name evidence="2" type="ORF">DSM109990_00740</name>
</gene>
<proteinExistence type="predicted"/>
<evidence type="ECO:0000313" key="3">
    <source>
        <dbReference type="Proteomes" id="UP000831019"/>
    </source>
</evidence>
<evidence type="ECO:0008006" key="4">
    <source>
        <dbReference type="Google" id="ProtNLM"/>
    </source>
</evidence>
<dbReference type="Gene3D" id="2.60.40.420">
    <property type="entry name" value="Cupredoxins - blue copper proteins"/>
    <property type="match status" value="1"/>
</dbReference>